<gene>
    <name evidence="5" type="ORF">ISN44_As09g012310</name>
</gene>
<dbReference type="EMBL" id="JAEFBJ010000009">
    <property type="protein sequence ID" value="KAG7572890.1"/>
    <property type="molecule type" value="Genomic_DNA"/>
</dbReference>
<organism evidence="5 6">
    <name type="scientific">Arabidopsis suecica</name>
    <name type="common">Swedish thale-cress</name>
    <name type="synonym">Cardaminopsis suecica</name>
    <dbReference type="NCBI Taxonomy" id="45249"/>
    <lineage>
        <taxon>Eukaryota</taxon>
        <taxon>Viridiplantae</taxon>
        <taxon>Streptophyta</taxon>
        <taxon>Embryophyta</taxon>
        <taxon>Tracheophyta</taxon>
        <taxon>Spermatophyta</taxon>
        <taxon>Magnoliopsida</taxon>
        <taxon>eudicotyledons</taxon>
        <taxon>Gunneridae</taxon>
        <taxon>Pentapetalae</taxon>
        <taxon>rosids</taxon>
        <taxon>malvids</taxon>
        <taxon>Brassicales</taxon>
        <taxon>Brassicaceae</taxon>
        <taxon>Camelineae</taxon>
        <taxon>Arabidopsis</taxon>
    </lineage>
</organism>
<dbReference type="SMART" id="SM00028">
    <property type="entry name" value="TPR"/>
    <property type="match status" value="1"/>
</dbReference>
<keyword evidence="6" id="KW-1185">Reference proteome</keyword>
<dbReference type="PANTHER" id="PTHR22904">
    <property type="entry name" value="TPR REPEAT CONTAINING PROTEIN"/>
    <property type="match status" value="1"/>
</dbReference>
<sequence>MLLNHRYEEALSDAKKTIELKPDWSKGYSRLGAAFVGLSKFEEAIDAYKKVLEIDPSNETLKSGLADASRFSSKSNPFVDAFQGEEMWAKLTADPGTRVYLKEPDFVKTMQGIQRWGRYLL</sequence>
<dbReference type="PROSITE" id="PS50005">
    <property type="entry name" value="TPR"/>
    <property type="match status" value="1"/>
</dbReference>
<dbReference type="OrthoDB" id="2423701at2759"/>
<proteinExistence type="predicted"/>
<name>A0A8T2AH97_ARASU</name>
<dbReference type="InterPro" id="IPR041243">
    <property type="entry name" value="STI1/HOP_DP"/>
</dbReference>
<dbReference type="GO" id="GO:0051879">
    <property type="term" value="F:Hsp90 protein binding"/>
    <property type="evidence" value="ECO:0007669"/>
    <property type="project" value="TreeGrafter"/>
</dbReference>
<keyword evidence="1" id="KW-0677">Repeat</keyword>
<accession>A0A8T2AH97</accession>
<evidence type="ECO:0000259" key="4">
    <source>
        <dbReference type="Pfam" id="PF17830"/>
    </source>
</evidence>
<keyword evidence="2 3" id="KW-0802">TPR repeat</keyword>
<comment type="caution">
    <text evidence="5">The sequence shown here is derived from an EMBL/GenBank/DDBJ whole genome shotgun (WGS) entry which is preliminary data.</text>
</comment>
<feature type="repeat" description="TPR" evidence="3">
    <location>
        <begin position="25"/>
        <end position="58"/>
    </location>
</feature>
<dbReference type="InterPro" id="IPR019734">
    <property type="entry name" value="TPR_rpt"/>
</dbReference>
<evidence type="ECO:0000256" key="3">
    <source>
        <dbReference type="PROSITE-ProRule" id="PRU00339"/>
    </source>
</evidence>
<dbReference type="PROSITE" id="PS50293">
    <property type="entry name" value="TPR_REGION"/>
    <property type="match status" value="1"/>
</dbReference>
<dbReference type="PANTHER" id="PTHR22904:SF533">
    <property type="entry name" value="HSP70-HSP90 ORGANIZING PROTEIN 3"/>
    <property type="match status" value="1"/>
</dbReference>
<evidence type="ECO:0000256" key="2">
    <source>
        <dbReference type="ARBA" id="ARBA00022803"/>
    </source>
</evidence>
<evidence type="ECO:0000256" key="1">
    <source>
        <dbReference type="ARBA" id="ARBA00022737"/>
    </source>
</evidence>
<dbReference type="Pfam" id="PF00515">
    <property type="entry name" value="TPR_1"/>
    <property type="match status" value="1"/>
</dbReference>
<evidence type="ECO:0000313" key="5">
    <source>
        <dbReference type="EMBL" id="KAG7572890.1"/>
    </source>
</evidence>
<reference evidence="5 6" key="1">
    <citation type="submission" date="2020-12" db="EMBL/GenBank/DDBJ databases">
        <title>Concerted genomic and epigenomic changes stabilize Arabidopsis allopolyploids.</title>
        <authorList>
            <person name="Chen Z."/>
        </authorList>
    </citation>
    <scope>NUCLEOTIDE SEQUENCE [LARGE SCALE GENOMIC DNA]</scope>
    <source>
        <strain evidence="5">As9502</strain>
        <tissue evidence="5">Leaf</tissue>
    </source>
</reference>
<dbReference type="Pfam" id="PF17830">
    <property type="entry name" value="STI1-HOP_DP"/>
    <property type="match status" value="1"/>
</dbReference>
<dbReference type="Proteomes" id="UP000694251">
    <property type="component" value="Chromosome 9"/>
</dbReference>
<protein>
    <submittedName>
        <fullName evidence="5">Tetratricopeptide-like helical domain superfamily</fullName>
    </submittedName>
</protein>
<dbReference type="AlphaFoldDB" id="A0A8T2AH97"/>
<evidence type="ECO:0000313" key="6">
    <source>
        <dbReference type="Proteomes" id="UP000694251"/>
    </source>
</evidence>
<feature type="domain" description="STI1/HOP DP" evidence="4">
    <location>
        <begin position="85"/>
        <end position="115"/>
    </location>
</feature>